<proteinExistence type="predicted"/>
<comment type="caution">
    <text evidence="1">The sequence shown here is derived from an EMBL/GenBank/DDBJ whole genome shotgun (WGS) entry which is preliminary data.</text>
</comment>
<reference evidence="1" key="1">
    <citation type="submission" date="2019-03" db="EMBL/GenBank/DDBJ databases">
        <title>Single cell metagenomics reveals metabolic interactions within the superorganism composed of flagellate Streblomastix strix and complex community of Bacteroidetes bacteria on its surface.</title>
        <authorList>
            <person name="Treitli S.C."/>
            <person name="Kolisko M."/>
            <person name="Husnik F."/>
            <person name="Keeling P."/>
            <person name="Hampl V."/>
        </authorList>
    </citation>
    <scope>NUCLEOTIDE SEQUENCE</scope>
    <source>
        <strain evidence="1">STM</strain>
    </source>
</reference>
<evidence type="ECO:0000313" key="1">
    <source>
        <dbReference type="EMBL" id="KAA6310741.1"/>
    </source>
</evidence>
<feature type="non-terminal residue" evidence="1">
    <location>
        <position position="1"/>
    </location>
</feature>
<name>A0A5J4PPB0_9ZZZZ</name>
<dbReference type="AlphaFoldDB" id="A0A5J4PPB0"/>
<organism evidence="1">
    <name type="scientific">termite gut metagenome</name>
    <dbReference type="NCBI Taxonomy" id="433724"/>
    <lineage>
        <taxon>unclassified sequences</taxon>
        <taxon>metagenomes</taxon>
        <taxon>organismal metagenomes</taxon>
    </lineage>
</organism>
<gene>
    <name evidence="1" type="ORF">EZS27_038008</name>
</gene>
<evidence type="ECO:0008006" key="2">
    <source>
        <dbReference type="Google" id="ProtNLM"/>
    </source>
</evidence>
<dbReference type="EMBL" id="SNRY01007279">
    <property type="protein sequence ID" value="KAA6310741.1"/>
    <property type="molecule type" value="Genomic_DNA"/>
</dbReference>
<accession>A0A5J4PPB0</accession>
<sequence length="120" mass="14095">YKLQEELNLIHDLFPMMKEQLRIAELCRRIGFTIDAVKQLLRGITLSINSGKLYSSEHKQYFEVKDAKVRIEKEPENPNKLRLTINGMNVVDWFRQKYKEVQQRIKVSTFNVAKSKGLGL</sequence>
<protein>
    <recommendedName>
        <fullName evidence="2">Mobilization protein</fullName>
    </recommendedName>
</protein>